<dbReference type="InterPro" id="IPR050546">
    <property type="entry name" value="Glycosyl_Hydrlase_16"/>
</dbReference>
<dbReference type="GO" id="GO:0005975">
    <property type="term" value="P:carbohydrate metabolic process"/>
    <property type="evidence" value="ECO:0007669"/>
    <property type="project" value="InterPro"/>
</dbReference>
<feature type="domain" description="GH16" evidence="1">
    <location>
        <begin position="180"/>
        <end position="434"/>
    </location>
</feature>
<dbReference type="Proteomes" id="UP000294071">
    <property type="component" value="Unassembled WGS sequence"/>
</dbReference>
<dbReference type="PROSITE" id="PS51762">
    <property type="entry name" value="GH16_2"/>
    <property type="match status" value="1"/>
</dbReference>
<organism evidence="2 3">
    <name type="scientific">Nocardioides oleivorans</name>
    <dbReference type="NCBI Taxonomy" id="273676"/>
    <lineage>
        <taxon>Bacteria</taxon>
        <taxon>Bacillati</taxon>
        <taxon>Actinomycetota</taxon>
        <taxon>Actinomycetes</taxon>
        <taxon>Propionibacteriales</taxon>
        <taxon>Nocardioidaceae</taxon>
        <taxon>Nocardioides</taxon>
    </lineage>
</organism>
<dbReference type="InterPro" id="IPR000757">
    <property type="entry name" value="Beta-glucanase-like"/>
</dbReference>
<comment type="caution">
    <text evidence="2">The sequence shown here is derived from an EMBL/GenBank/DDBJ whole genome shotgun (WGS) entry which is preliminary data.</text>
</comment>
<dbReference type="SUPFAM" id="SSF49899">
    <property type="entry name" value="Concanavalin A-like lectins/glucanases"/>
    <property type="match status" value="1"/>
</dbReference>
<keyword evidence="3" id="KW-1185">Reference proteome</keyword>
<dbReference type="PANTHER" id="PTHR10963:SF60">
    <property type="entry name" value="GRAM-NEGATIVE BACTERIA-BINDING PROTEIN 1-RELATED"/>
    <property type="match status" value="1"/>
</dbReference>
<dbReference type="CDD" id="cd00413">
    <property type="entry name" value="Glyco_hydrolase_16"/>
    <property type="match status" value="1"/>
</dbReference>
<reference evidence="2 3" key="1">
    <citation type="submission" date="2019-01" db="EMBL/GenBank/DDBJ databases">
        <title>Novel species of Nocardioides.</title>
        <authorList>
            <person name="Liu Q."/>
            <person name="Xin Y.-H."/>
        </authorList>
    </citation>
    <scope>NUCLEOTIDE SEQUENCE [LARGE SCALE GENOMIC DNA]</scope>
    <source>
        <strain evidence="2 3">CGMCC 4.6882</strain>
    </source>
</reference>
<dbReference type="InterPro" id="IPR013320">
    <property type="entry name" value="ConA-like_dom_sf"/>
</dbReference>
<keyword evidence="2" id="KW-0378">Hydrolase</keyword>
<evidence type="ECO:0000259" key="1">
    <source>
        <dbReference type="PROSITE" id="PS51762"/>
    </source>
</evidence>
<dbReference type="PANTHER" id="PTHR10963">
    <property type="entry name" value="GLYCOSYL HYDROLASE-RELATED"/>
    <property type="match status" value="1"/>
</dbReference>
<proteinExistence type="predicted"/>
<gene>
    <name evidence="2" type="ORF">EUA93_03800</name>
</gene>
<evidence type="ECO:0000313" key="3">
    <source>
        <dbReference type="Proteomes" id="UP000294071"/>
    </source>
</evidence>
<evidence type="ECO:0000313" key="2">
    <source>
        <dbReference type="EMBL" id="RYB93556.1"/>
    </source>
</evidence>
<dbReference type="Gene3D" id="2.60.120.200">
    <property type="match status" value="1"/>
</dbReference>
<accession>A0A4Q2RXP0</accession>
<protein>
    <submittedName>
        <fullName evidence="2">Glycosyl hydrolase family protein</fullName>
    </submittedName>
</protein>
<dbReference type="Pfam" id="PF00722">
    <property type="entry name" value="Glyco_hydro_16"/>
    <property type="match status" value="1"/>
</dbReference>
<dbReference type="GO" id="GO:0004553">
    <property type="term" value="F:hydrolase activity, hydrolyzing O-glycosyl compounds"/>
    <property type="evidence" value="ECO:0007669"/>
    <property type="project" value="InterPro"/>
</dbReference>
<dbReference type="OrthoDB" id="9809583at2"/>
<sequence>MGSAVMVVAPLTGGECPGGSMPIAPETKRVHMSARRVLAGSVAALLLPASLLLTTEIGSANDSDPSAQAAAKSSVFTKKAGQKISLEVLPQIVQQGKRPASANAAKGSVIATLKPVKVGRKVTLEVQQGSKWKKAGTAKQEKSGKAYFRANVSKGGLPLTYRVTANKLGNLKKVSSKSQDTSAWVTPTFTDEFSGSVLSPVWSMRGQDYEAQSKRLCSKGSPEAVKVGGGTLRLSVIKDKSRSDKCTAVSRKKKQKISYRLNGHVGTADAFSFRYGVAAARIKMQQSRGQHASFWLQPIGENQPGSDGHEIDVIEYFGDKHPQGGLTSFIHWYKGQRLIKTGSWIKNSESFLKNKKDGWSKNYHVFSVQWTPKAISMYIDGKETWRTSARVSKAQQYLILSMLASDYEALEMKDSKLPQSMDVDWVRVWETPQP</sequence>
<name>A0A4Q2RXP0_9ACTN</name>
<dbReference type="AlphaFoldDB" id="A0A4Q2RXP0"/>
<dbReference type="EMBL" id="SDWT01000001">
    <property type="protein sequence ID" value="RYB93556.1"/>
    <property type="molecule type" value="Genomic_DNA"/>
</dbReference>